<accession>A0A1F7L0M5</accession>
<dbReference type="GO" id="GO:0008360">
    <property type="term" value="P:regulation of cell shape"/>
    <property type="evidence" value="ECO:0007669"/>
    <property type="project" value="UniProtKB-KW"/>
</dbReference>
<comment type="caution">
    <text evidence="7">The sequence shown here is derived from an EMBL/GenBank/DDBJ whole genome shotgun (WGS) entry which is preliminary data.</text>
</comment>
<dbReference type="PRINTS" id="PR01652">
    <property type="entry name" value="SHAPEPROTEIN"/>
</dbReference>
<evidence type="ECO:0000313" key="7">
    <source>
        <dbReference type="EMBL" id="OGK73672.1"/>
    </source>
</evidence>
<evidence type="ECO:0000256" key="2">
    <source>
        <dbReference type="ARBA" id="ARBA00022490"/>
    </source>
</evidence>
<sequence>MFGLLNRLSSIPIPFFSSFKAYFDLGTSTTRIAVKEKGVVLKESTFLVYNSQSKEFVFFGDEAKNIMGKTPEFLKITRPIINGIVSDFDAQVALTNRFIEKSVKPYTEKNFILKPPLEALAVFPVIATEIEQKAVEEVILKAQCSSVLLIKKPLATAAGCGLNIFSHKPNLILDMGGGLIELSIVSGGGIVTNRTLKNAGEHMDKLIANYVYLKHGVILGEATCERLKIECFNFTGEEKVMLVRGKSLENGLPKSVKIKTDDIREALLNNFIQITDAVKELIEISPPEVVDEVYDSGIFITGRLASIEGLDKFLSTELKISVNRPNHFMDATIYGLSLLDKEKNAVYRVSSYSRN</sequence>
<name>A0A1F7L0M5_9BACT</name>
<gene>
    <name evidence="7" type="ORF">A3K52_02705</name>
</gene>
<comment type="subcellular location">
    <subcellularLocation>
        <location evidence="1">Cytoplasm</location>
    </subcellularLocation>
</comment>
<evidence type="ECO:0000256" key="5">
    <source>
        <dbReference type="ARBA" id="ARBA00022960"/>
    </source>
</evidence>
<dbReference type="SUPFAM" id="SSF53067">
    <property type="entry name" value="Actin-like ATPase domain"/>
    <property type="match status" value="2"/>
</dbReference>
<dbReference type="GO" id="GO:0005737">
    <property type="term" value="C:cytoplasm"/>
    <property type="evidence" value="ECO:0007669"/>
    <property type="project" value="UniProtKB-SubCell"/>
</dbReference>
<dbReference type="InterPro" id="IPR056546">
    <property type="entry name" value="MreB_MamK-like"/>
</dbReference>
<evidence type="ECO:0000256" key="6">
    <source>
        <dbReference type="ARBA" id="ARBA00023458"/>
    </source>
</evidence>
<dbReference type="EMBL" id="MGBR01000001">
    <property type="protein sequence ID" value="OGK73672.1"/>
    <property type="molecule type" value="Genomic_DNA"/>
</dbReference>
<reference evidence="7 8" key="1">
    <citation type="journal article" date="2016" name="Nat. Commun.">
        <title>Thousands of microbial genomes shed light on interconnected biogeochemical processes in an aquifer system.</title>
        <authorList>
            <person name="Anantharaman K."/>
            <person name="Brown C.T."/>
            <person name="Hug L.A."/>
            <person name="Sharon I."/>
            <person name="Castelle C.J."/>
            <person name="Probst A.J."/>
            <person name="Thomas B.C."/>
            <person name="Singh A."/>
            <person name="Wilkins M.J."/>
            <person name="Karaoz U."/>
            <person name="Brodie E.L."/>
            <person name="Williams K.H."/>
            <person name="Hubbard S.S."/>
            <person name="Banfield J.F."/>
        </authorList>
    </citation>
    <scope>NUCLEOTIDE SEQUENCE [LARGE SCALE GENOMIC DNA]</scope>
</reference>
<evidence type="ECO:0000256" key="4">
    <source>
        <dbReference type="ARBA" id="ARBA00022840"/>
    </source>
</evidence>
<dbReference type="PANTHER" id="PTHR42749:SF1">
    <property type="entry name" value="CELL SHAPE-DETERMINING PROTEIN MREB"/>
    <property type="match status" value="1"/>
</dbReference>
<dbReference type="InterPro" id="IPR043129">
    <property type="entry name" value="ATPase_NBD"/>
</dbReference>
<keyword evidence="4" id="KW-0067">ATP-binding</keyword>
<protein>
    <recommendedName>
        <fullName evidence="9">Cell shape-determining protein MreB</fullName>
    </recommendedName>
</protein>
<evidence type="ECO:0000313" key="8">
    <source>
        <dbReference type="Proteomes" id="UP000177050"/>
    </source>
</evidence>
<evidence type="ECO:0008006" key="9">
    <source>
        <dbReference type="Google" id="ProtNLM"/>
    </source>
</evidence>
<keyword evidence="2" id="KW-0963">Cytoplasm</keyword>
<evidence type="ECO:0000256" key="3">
    <source>
        <dbReference type="ARBA" id="ARBA00022741"/>
    </source>
</evidence>
<evidence type="ECO:0000256" key="1">
    <source>
        <dbReference type="ARBA" id="ARBA00004496"/>
    </source>
</evidence>
<dbReference type="GO" id="GO:0000902">
    <property type="term" value="P:cell morphogenesis"/>
    <property type="evidence" value="ECO:0007669"/>
    <property type="project" value="InterPro"/>
</dbReference>
<keyword evidence="3" id="KW-0547">Nucleotide-binding</keyword>
<dbReference type="InterPro" id="IPR004753">
    <property type="entry name" value="MreB"/>
</dbReference>
<dbReference type="PANTHER" id="PTHR42749">
    <property type="entry name" value="CELL SHAPE-DETERMINING PROTEIN MREB"/>
    <property type="match status" value="1"/>
</dbReference>
<dbReference type="GO" id="GO:0005524">
    <property type="term" value="F:ATP binding"/>
    <property type="evidence" value="ECO:0007669"/>
    <property type="project" value="UniProtKB-KW"/>
</dbReference>
<dbReference type="AlphaFoldDB" id="A0A1F7L0M5"/>
<proteinExistence type="inferred from homology"/>
<organism evidence="7 8">
    <name type="scientific">Candidatus Roizmanbacteria bacterium RIFOXYD1_FULL_38_12</name>
    <dbReference type="NCBI Taxonomy" id="1802093"/>
    <lineage>
        <taxon>Bacteria</taxon>
        <taxon>Candidatus Roizmaniibacteriota</taxon>
    </lineage>
</organism>
<keyword evidence="5" id="KW-0133">Cell shape</keyword>
<dbReference type="Gene3D" id="3.30.420.40">
    <property type="match status" value="2"/>
</dbReference>
<dbReference type="Pfam" id="PF06723">
    <property type="entry name" value="MreB_Mbl"/>
    <property type="match status" value="1"/>
</dbReference>
<dbReference type="Proteomes" id="UP000177050">
    <property type="component" value="Unassembled WGS sequence"/>
</dbReference>
<comment type="similarity">
    <text evidence="6">Belongs to the FtsA/MreB family.</text>
</comment>